<dbReference type="FunFam" id="3.30.160.60:FF:000446">
    <property type="entry name" value="Zinc finger protein"/>
    <property type="match status" value="1"/>
</dbReference>
<keyword evidence="12" id="KW-1185">Reference proteome</keyword>
<dbReference type="InterPro" id="IPR036236">
    <property type="entry name" value="Znf_C2H2_sf"/>
</dbReference>
<evidence type="ECO:0000313" key="11">
    <source>
        <dbReference type="Ensembl" id="ENSPTXP00000018775.1"/>
    </source>
</evidence>
<dbReference type="PANTHER" id="PTHR45891">
    <property type="entry name" value="ZINC FINGER HOMEOBOX PROTEIN"/>
    <property type="match status" value="1"/>
</dbReference>
<dbReference type="InterPro" id="IPR013087">
    <property type="entry name" value="Znf_C2H2_type"/>
</dbReference>
<dbReference type="Gene3D" id="3.30.160.60">
    <property type="entry name" value="Classic Zinc Finger"/>
    <property type="match status" value="3"/>
</dbReference>
<evidence type="ECO:0000313" key="12">
    <source>
        <dbReference type="Proteomes" id="UP000472273"/>
    </source>
</evidence>
<evidence type="ECO:0000256" key="3">
    <source>
        <dbReference type="ARBA" id="ARBA00022737"/>
    </source>
</evidence>
<dbReference type="Pfam" id="PF24056">
    <property type="entry name" value="zf-C2H2_ZFHX3"/>
    <property type="match status" value="1"/>
</dbReference>
<keyword evidence="5" id="KW-0862">Zinc</keyword>
<dbReference type="GO" id="GO:0005634">
    <property type="term" value="C:nucleus"/>
    <property type="evidence" value="ECO:0007669"/>
    <property type="project" value="UniProtKB-SubCell"/>
</dbReference>
<dbReference type="Proteomes" id="UP000472273">
    <property type="component" value="Unplaced"/>
</dbReference>
<evidence type="ECO:0000256" key="8">
    <source>
        <dbReference type="PROSITE-ProRule" id="PRU00042"/>
    </source>
</evidence>
<dbReference type="SUPFAM" id="SSF57667">
    <property type="entry name" value="beta-beta-alpha zinc fingers"/>
    <property type="match status" value="2"/>
</dbReference>
<gene>
    <name evidence="11" type="primary">ZFHX3</name>
</gene>
<feature type="compositionally biased region" description="Basic and acidic residues" evidence="9">
    <location>
        <begin position="786"/>
        <end position="796"/>
    </location>
</feature>
<dbReference type="SMART" id="SM00355">
    <property type="entry name" value="ZnF_C2H2"/>
    <property type="match status" value="10"/>
</dbReference>
<dbReference type="InterPro" id="IPR051968">
    <property type="entry name" value="ZnFinger_Homeobox_TR"/>
</dbReference>
<protein>
    <submittedName>
        <fullName evidence="11">Zinc finger homeobox 3</fullName>
    </submittedName>
</protein>
<dbReference type="OMA" id="CQVKLPY"/>
<dbReference type="GO" id="GO:0000981">
    <property type="term" value="F:DNA-binding transcription factor activity, RNA polymerase II-specific"/>
    <property type="evidence" value="ECO:0007669"/>
    <property type="project" value="TreeGrafter"/>
</dbReference>
<dbReference type="PROSITE" id="PS00028">
    <property type="entry name" value="ZINC_FINGER_C2H2_1"/>
    <property type="match status" value="6"/>
</dbReference>
<feature type="region of interest" description="Disordered" evidence="9">
    <location>
        <begin position="254"/>
        <end position="289"/>
    </location>
</feature>
<dbReference type="FunFam" id="3.30.160.60:FF:000317">
    <property type="entry name" value="zinc finger homeobox protein 3"/>
    <property type="match status" value="1"/>
</dbReference>
<feature type="region of interest" description="Disordered" evidence="9">
    <location>
        <begin position="557"/>
        <end position="601"/>
    </location>
</feature>
<dbReference type="GO" id="GO:0000978">
    <property type="term" value="F:RNA polymerase II cis-regulatory region sequence-specific DNA binding"/>
    <property type="evidence" value="ECO:0007669"/>
    <property type="project" value="TreeGrafter"/>
</dbReference>
<keyword evidence="3" id="KW-0677">Repeat</keyword>
<dbReference type="PROSITE" id="PS50157">
    <property type="entry name" value="ZINC_FINGER_C2H2_2"/>
    <property type="match status" value="4"/>
</dbReference>
<evidence type="ECO:0000256" key="6">
    <source>
        <dbReference type="ARBA" id="ARBA00023015"/>
    </source>
</evidence>
<feature type="domain" description="C2H2-type" evidence="10">
    <location>
        <begin position="618"/>
        <end position="649"/>
    </location>
</feature>
<dbReference type="Ensembl" id="ENSPTXT00000019340.1">
    <property type="protein sequence ID" value="ENSPTXP00000018775.1"/>
    <property type="gene ID" value="ENSPTXG00000012932.1"/>
</dbReference>
<feature type="domain" description="C2H2-type" evidence="10">
    <location>
        <begin position="432"/>
        <end position="461"/>
    </location>
</feature>
<organism evidence="11 12">
    <name type="scientific">Pseudonaja textilis</name>
    <name type="common">Eastern brown snake</name>
    <dbReference type="NCBI Taxonomy" id="8673"/>
    <lineage>
        <taxon>Eukaryota</taxon>
        <taxon>Metazoa</taxon>
        <taxon>Chordata</taxon>
        <taxon>Craniata</taxon>
        <taxon>Vertebrata</taxon>
        <taxon>Euteleostomi</taxon>
        <taxon>Lepidosauria</taxon>
        <taxon>Squamata</taxon>
        <taxon>Bifurcata</taxon>
        <taxon>Unidentata</taxon>
        <taxon>Episquamata</taxon>
        <taxon>Toxicofera</taxon>
        <taxon>Serpentes</taxon>
        <taxon>Colubroidea</taxon>
        <taxon>Elapidae</taxon>
        <taxon>Hydrophiinae</taxon>
        <taxon>Pseudonaja</taxon>
    </lineage>
</organism>
<keyword evidence="4 8" id="KW-0863">Zinc-finger</keyword>
<evidence type="ECO:0000259" key="10">
    <source>
        <dbReference type="PROSITE" id="PS50157"/>
    </source>
</evidence>
<reference evidence="11" key="1">
    <citation type="submission" date="2025-08" db="UniProtKB">
        <authorList>
            <consortium name="Ensembl"/>
        </authorList>
    </citation>
    <scope>IDENTIFICATION</scope>
</reference>
<dbReference type="FunFam" id="3.30.160.60:FF:000378">
    <property type="entry name" value="zinc finger homeobox protein 3"/>
    <property type="match status" value="1"/>
</dbReference>
<dbReference type="SMART" id="SM00451">
    <property type="entry name" value="ZnF_U1"/>
    <property type="match status" value="4"/>
</dbReference>
<evidence type="ECO:0000256" key="1">
    <source>
        <dbReference type="ARBA" id="ARBA00004123"/>
    </source>
</evidence>
<dbReference type="GeneTree" id="ENSGT00940000156149"/>
<accession>A0A670Z4D0</accession>
<dbReference type="Pfam" id="PF00096">
    <property type="entry name" value="zf-C2H2"/>
    <property type="match status" value="1"/>
</dbReference>
<evidence type="ECO:0000256" key="2">
    <source>
        <dbReference type="ARBA" id="ARBA00022723"/>
    </source>
</evidence>
<dbReference type="InterPro" id="IPR003604">
    <property type="entry name" value="Matrin/U1-like-C_Znf_C2H2"/>
</dbReference>
<dbReference type="AlphaFoldDB" id="A0A670Z4D0"/>
<evidence type="ECO:0000256" key="4">
    <source>
        <dbReference type="ARBA" id="ARBA00022771"/>
    </source>
</evidence>
<feature type="domain" description="C2H2-type" evidence="10">
    <location>
        <begin position="669"/>
        <end position="698"/>
    </location>
</feature>
<keyword evidence="6" id="KW-0805">Transcription regulation</keyword>
<keyword evidence="2" id="KW-0479">Metal-binding</keyword>
<evidence type="ECO:0000256" key="9">
    <source>
        <dbReference type="SAM" id="MobiDB-lite"/>
    </source>
</evidence>
<feature type="compositionally biased region" description="Polar residues" evidence="9">
    <location>
        <begin position="756"/>
        <end position="766"/>
    </location>
</feature>
<reference evidence="11" key="2">
    <citation type="submission" date="2025-09" db="UniProtKB">
        <authorList>
            <consortium name="Ensembl"/>
        </authorList>
    </citation>
    <scope>IDENTIFICATION</scope>
</reference>
<dbReference type="GO" id="GO:0045664">
    <property type="term" value="P:regulation of neuron differentiation"/>
    <property type="evidence" value="ECO:0007669"/>
    <property type="project" value="TreeGrafter"/>
</dbReference>
<feature type="region of interest" description="Disordered" evidence="9">
    <location>
        <begin position="737"/>
        <end position="803"/>
    </location>
</feature>
<evidence type="ECO:0000256" key="5">
    <source>
        <dbReference type="ARBA" id="ARBA00022833"/>
    </source>
</evidence>
<dbReference type="GO" id="GO:0008270">
    <property type="term" value="F:zinc ion binding"/>
    <property type="evidence" value="ECO:0007669"/>
    <property type="project" value="UniProtKB-KW"/>
</dbReference>
<feature type="compositionally biased region" description="Low complexity" evidence="9">
    <location>
        <begin position="737"/>
        <end position="747"/>
    </location>
</feature>
<feature type="domain" description="C2H2-type" evidence="10">
    <location>
        <begin position="473"/>
        <end position="495"/>
    </location>
</feature>
<dbReference type="PANTHER" id="PTHR45891:SF4">
    <property type="entry name" value="ZINC FINGER HOMEOBOX PROTEIN 3"/>
    <property type="match status" value="1"/>
</dbReference>
<name>A0A670Z4D0_PSETE</name>
<comment type="subcellular location">
    <subcellularLocation>
        <location evidence="1">Nucleus</location>
    </subcellularLocation>
</comment>
<keyword evidence="7" id="KW-0804">Transcription</keyword>
<sequence length="847" mass="93753">MGSWLGGGQLVSEELMNLEETFTQTSDPSLKLFQCAVCNKFTTDALDLLGLHLNAERALPEEEWKGATGEAYQCRLCHYSTQLKANFQLHCKTEKHLQKYQLVAHIREGGKANEWRLKCVAIGNPLHLKCNACDYYTNSLEKLRLHTGNSRHEASLKLYKHLQNHESGLEGEGCFYHCVLCNYSTKAKLNLIQHVRSMKHQRSESLLKLKRLQKSLPEEEDNLGQIFTIQHCRTADTGEWPSGPSDVFLSLAAQGHQAEQESAEPPFPSKQASFSRHSASPVPKWPKPPDEAELEQVYQCPYCKYSNPDVNRLRVHAVTQHSIQPMLRCPLCQDLLGSKLHLQLHLTHLHSVSPDCVEKLLLTVTTPEVMMPSNVFLPAAAPDRDGHEESLQQPGQSHFFLGPKDNASVWQIDSGVKPVASEQPSAKEEAGFFCWKKGCGQGFKSSSALQIHFSEMHGKRPQLPVSDRHVYKYRCNQCSLAFKTIEKLQLHSQYHVIRAATMCCLCQRSFRTFQALKKHLETSHLDLSEADIQQLYGGLLVNGELLAMGDPSLAEDHTMVTEEEKEEENSDQEDKQSRAGSDCGSLQEDSGSEPKRALPFRKGPNFTLEKFLDPARPYKCTVCKESFTQKNILLVHYNSVSHLHKLKRALQESSASQSEATSSPDHKPFKCSICSVAYSQSSTLEIHMRSVLHQTKARAAKLEAVSGSGHSNASLGSSMISPLGVSTMSLFSSSSSSAAQSNISTGSTGSAPPLLSQASCDTTGQPPLNLPMGTGHPPAAPLSPSESKETNRKETGDALACHQPLPPLPYSLVQAQLQQELQQQASLLQAQLFNPALLPRFPMAPEA</sequence>
<proteinExistence type="predicted"/>
<evidence type="ECO:0000256" key="7">
    <source>
        <dbReference type="ARBA" id="ARBA00023163"/>
    </source>
</evidence>